<evidence type="ECO:0000256" key="2">
    <source>
        <dbReference type="ARBA" id="ARBA00009573"/>
    </source>
</evidence>
<evidence type="ECO:0000256" key="8">
    <source>
        <dbReference type="ARBA" id="ARBA00022917"/>
    </source>
</evidence>
<dbReference type="GO" id="GO:0043022">
    <property type="term" value="F:ribosome binding"/>
    <property type="evidence" value="ECO:0007669"/>
    <property type="project" value="UniProtKB-UniRule"/>
</dbReference>
<organism evidence="13 14">
    <name type="scientific">Hypothenemus hampei</name>
    <name type="common">Coffee berry borer</name>
    <dbReference type="NCBI Taxonomy" id="57062"/>
    <lineage>
        <taxon>Eukaryota</taxon>
        <taxon>Metazoa</taxon>
        <taxon>Ecdysozoa</taxon>
        <taxon>Arthropoda</taxon>
        <taxon>Hexapoda</taxon>
        <taxon>Insecta</taxon>
        <taxon>Pterygota</taxon>
        <taxon>Neoptera</taxon>
        <taxon>Endopterygota</taxon>
        <taxon>Coleoptera</taxon>
        <taxon>Polyphaga</taxon>
        <taxon>Cucujiformia</taxon>
        <taxon>Curculionidae</taxon>
        <taxon>Scolytinae</taxon>
        <taxon>Hypothenemus</taxon>
    </lineage>
</organism>
<evidence type="ECO:0000256" key="3">
    <source>
        <dbReference type="ARBA" id="ARBA00013819"/>
    </source>
</evidence>
<dbReference type="Pfam" id="PF08662">
    <property type="entry name" value="eIF2A"/>
    <property type="match status" value="1"/>
</dbReference>
<dbReference type="PANTHER" id="PTHR13227:SF0">
    <property type="entry name" value="EUKARYOTIC TRANSLATION INITIATION FACTOR 2A"/>
    <property type="match status" value="1"/>
</dbReference>
<keyword evidence="7 10" id="KW-0810">Translation regulation</keyword>
<evidence type="ECO:0000256" key="4">
    <source>
        <dbReference type="ARBA" id="ARBA00022540"/>
    </source>
</evidence>
<dbReference type="PIRSF" id="PIRSF017222">
    <property type="entry name" value="eIF2A"/>
    <property type="match status" value="1"/>
</dbReference>
<evidence type="ECO:0000256" key="6">
    <source>
        <dbReference type="ARBA" id="ARBA00022737"/>
    </source>
</evidence>
<accession>A0ABD1EQ29</accession>
<evidence type="ECO:0000256" key="5">
    <source>
        <dbReference type="ARBA" id="ARBA00022574"/>
    </source>
</evidence>
<dbReference type="GO" id="GO:0000049">
    <property type="term" value="F:tRNA binding"/>
    <property type="evidence" value="ECO:0007669"/>
    <property type="project" value="UniProtKB-UniRule"/>
</dbReference>
<feature type="compositionally biased region" description="Basic residues" evidence="11">
    <location>
        <begin position="478"/>
        <end position="488"/>
    </location>
</feature>
<keyword evidence="6" id="KW-0677">Repeat</keyword>
<evidence type="ECO:0000259" key="12">
    <source>
        <dbReference type="Pfam" id="PF08662"/>
    </source>
</evidence>
<sequence>MESLVEIPIFTRSSSGIKALIGPPKFQEFDQVSPIESKTCRTLIFSSVGSFLAHITGNTITVLNTKDWSQVSNIPNTKVYHIAFSPKGTYLLSWEPFTITKENPEGSPNLKIFNTLTGELTKTFIHKKQSNWEPQWSEDEKLFTHQVNNDITFYEENNFNRIVARINNHKVASYKLSPNVGTYFLLCHTLGAPGQPSVGRLFKYPKFDEQIAAKSFFQADKVEFLWNSKGNNALVLTSTDVDKTGSSYYGKQGLHFIGLNGQTAMVTMSKEGPIYSVQWSPKNHEFCVVYGFMPARATIFNLKCEPCFELGSAARNSIYYNPHGNILLLGGFGNLRGHIELWDAINKKKIEECEAPDTTLLQWAPDGAHFLTATTAPRLRTANGFKIWHYSGSLLHEKQWPQNEELYEVQWTPYPKTIFKEPQITLEKVKGIEPSQPQVSKQVYRPPSARNRPVVNFRMHEDDDGPRKVGNAPSKTALKNKKKRKAKKEKQQQSNGEGEEDNGDKVVSGVQINLTGDPEVDKKLKNIKKKLDAIDKLKREKAAGRTLETNQLTKIEGEADLLKELEQLTV</sequence>
<evidence type="ECO:0000313" key="14">
    <source>
        <dbReference type="Proteomes" id="UP001566132"/>
    </source>
</evidence>
<evidence type="ECO:0000256" key="10">
    <source>
        <dbReference type="PIRNR" id="PIRNR017222"/>
    </source>
</evidence>
<feature type="compositionally biased region" description="Basic and acidic residues" evidence="11">
    <location>
        <begin position="458"/>
        <end position="467"/>
    </location>
</feature>
<dbReference type="EMBL" id="JBDJPC010000005">
    <property type="protein sequence ID" value="KAL1500865.1"/>
    <property type="molecule type" value="Genomic_DNA"/>
</dbReference>
<name>A0ABD1EQ29_HYPHA</name>
<dbReference type="InterPro" id="IPR013979">
    <property type="entry name" value="TIF_beta_prop-like"/>
</dbReference>
<dbReference type="Proteomes" id="UP001566132">
    <property type="component" value="Unassembled WGS sequence"/>
</dbReference>
<dbReference type="Gene3D" id="2.130.10.10">
    <property type="entry name" value="YVTN repeat-like/Quinoprotein amine dehydrogenase"/>
    <property type="match status" value="2"/>
</dbReference>
<dbReference type="GO" id="GO:0003743">
    <property type="term" value="F:translation initiation factor activity"/>
    <property type="evidence" value="ECO:0007669"/>
    <property type="project" value="UniProtKB-UniRule"/>
</dbReference>
<dbReference type="GO" id="GO:0006417">
    <property type="term" value="P:regulation of translation"/>
    <property type="evidence" value="ECO:0007669"/>
    <property type="project" value="UniProtKB-KW"/>
</dbReference>
<proteinExistence type="inferred from homology"/>
<comment type="caution">
    <text evidence="13">The sequence shown here is derived from an EMBL/GenBank/DDBJ whole genome shotgun (WGS) entry which is preliminary data.</text>
</comment>
<keyword evidence="4 10" id="KW-0396">Initiation factor</keyword>
<keyword evidence="8 10" id="KW-0648">Protein biosynthesis</keyword>
<comment type="similarity">
    <text evidence="2 10">Belongs to the WD repeat EIF2A family.</text>
</comment>
<evidence type="ECO:0000256" key="11">
    <source>
        <dbReference type="SAM" id="MobiDB-lite"/>
    </source>
</evidence>
<gene>
    <name evidence="13" type="ORF">ABEB36_006290</name>
</gene>
<keyword evidence="9" id="KW-0175">Coiled coil</keyword>
<dbReference type="InterPro" id="IPR011387">
    <property type="entry name" value="TIF2A"/>
</dbReference>
<evidence type="ECO:0000256" key="1">
    <source>
        <dbReference type="ARBA" id="ARBA00003993"/>
    </source>
</evidence>
<dbReference type="PANTHER" id="PTHR13227">
    <property type="entry name" value="EUKARYOTIC TRANSLATION INITIATION FACTOR 2A"/>
    <property type="match status" value="1"/>
</dbReference>
<dbReference type="SUPFAM" id="SSF82171">
    <property type="entry name" value="DPP6 N-terminal domain-like"/>
    <property type="match status" value="1"/>
</dbReference>
<keyword evidence="5" id="KW-0853">WD repeat</keyword>
<dbReference type="AlphaFoldDB" id="A0ABD1EQ29"/>
<evidence type="ECO:0000256" key="7">
    <source>
        <dbReference type="ARBA" id="ARBA00022845"/>
    </source>
</evidence>
<keyword evidence="14" id="KW-1185">Reference proteome</keyword>
<reference evidence="13 14" key="1">
    <citation type="submission" date="2024-05" db="EMBL/GenBank/DDBJ databases">
        <title>Genetic variation in Jamaican populations of the coffee berry borer (Hypothenemus hampei).</title>
        <authorList>
            <person name="Errbii M."/>
            <person name="Myrie A."/>
        </authorList>
    </citation>
    <scope>NUCLEOTIDE SEQUENCE [LARGE SCALE GENOMIC DNA]</scope>
    <source>
        <strain evidence="13">JA-Hopewell-2020-01-JO</strain>
        <tissue evidence="13">Whole body</tissue>
    </source>
</reference>
<comment type="function">
    <text evidence="1 10">Functions in the early steps of protein synthesis of a small number of specific mRNAs. Acts by directing the binding of methionyl-tRNAi to 40S ribosomal subunits. In contrast to the eIF-2 complex, it binds methionyl-tRNAi to 40S subunits in a codon-dependent manner, whereas the eIF-2 complex binds methionyl-tRNAi to 40S subunits in a GTP-dependent manner.</text>
</comment>
<dbReference type="InterPro" id="IPR015943">
    <property type="entry name" value="WD40/YVTN_repeat-like_dom_sf"/>
</dbReference>
<protein>
    <recommendedName>
        <fullName evidence="3 10">Eukaryotic translation initiation factor 2A</fullName>
        <shortName evidence="10">eIF-2A</shortName>
    </recommendedName>
</protein>
<feature type="region of interest" description="Disordered" evidence="11">
    <location>
        <begin position="429"/>
        <end position="507"/>
    </location>
</feature>
<dbReference type="FunFam" id="2.130.10.10:FF:000149">
    <property type="entry name" value="Eukaryotic translation initiation factor 2A"/>
    <property type="match status" value="1"/>
</dbReference>
<evidence type="ECO:0000256" key="9">
    <source>
        <dbReference type="ARBA" id="ARBA00023054"/>
    </source>
</evidence>
<evidence type="ECO:0000313" key="13">
    <source>
        <dbReference type="EMBL" id="KAL1500865.1"/>
    </source>
</evidence>
<feature type="domain" description="Translation initiation factor beta propellor-like" evidence="12">
    <location>
        <begin position="214"/>
        <end position="409"/>
    </location>
</feature>